<dbReference type="PANTHER" id="PTHR43701:SF2">
    <property type="entry name" value="MEMBRANE TRANSPORTER PROTEIN YJNA-RELATED"/>
    <property type="match status" value="1"/>
</dbReference>
<dbReference type="PANTHER" id="PTHR43701">
    <property type="entry name" value="MEMBRANE TRANSPORTER PROTEIN MJ0441-RELATED"/>
    <property type="match status" value="1"/>
</dbReference>
<feature type="transmembrane region" description="Helical" evidence="5">
    <location>
        <begin position="96"/>
        <end position="114"/>
    </location>
</feature>
<evidence type="ECO:0000313" key="6">
    <source>
        <dbReference type="EMBL" id="GLR26974.1"/>
    </source>
</evidence>
<dbReference type="InterPro" id="IPR002781">
    <property type="entry name" value="TM_pro_TauE-like"/>
</dbReference>
<evidence type="ECO:0000256" key="4">
    <source>
        <dbReference type="ARBA" id="ARBA00023136"/>
    </source>
</evidence>
<keyword evidence="7" id="KW-1185">Reference proteome</keyword>
<feature type="transmembrane region" description="Helical" evidence="5">
    <location>
        <begin position="214"/>
        <end position="232"/>
    </location>
</feature>
<keyword evidence="2 5" id="KW-0812">Transmembrane</keyword>
<feature type="transmembrane region" description="Helical" evidence="5">
    <location>
        <begin position="149"/>
        <end position="175"/>
    </location>
</feature>
<evidence type="ECO:0000256" key="3">
    <source>
        <dbReference type="ARBA" id="ARBA00022989"/>
    </source>
</evidence>
<comment type="subcellular location">
    <subcellularLocation>
        <location evidence="5">Cell membrane</location>
        <topology evidence="5">Multi-pass membrane protein</topology>
    </subcellularLocation>
    <subcellularLocation>
        <location evidence="1">Membrane</location>
        <topology evidence="1">Multi-pass membrane protein</topology>
    </subcellularLocation>
</comment>
<keyword evidence="5" id="KW-1003">Cell membrane</keyword>
<comment type="similarity">
    <text evidence="5">Belongs to the 4-toluene sulfonate uptake permease (TSUP) (TC 2.A.102) family.</text>
</comment>
<gene>
    <name evidence="6" type="ORF">GCM10007875_20640</name>
</gene>
<evidence type="ECO:0000313" key="7">
    <source>
        <dbReference type="Proteomes" id="UP001156664"/>
    </source>
</evidence>
<protein>
    <recommendedName>
        <fullName evidence="5">Probable membrane transporter protein</fullName>
    </recommendedName>
</protein>
<reference evidence="7" key="1">
    <citation type="journal article" date="2019" name="Int. J. Syst. Evol. Microbiol.">
        <title>The Global Catalogue of Microorganisms (GCM) 10K type strain sequencing project: providing services to taxonomists for standard genome sequencing and annotation.</title>
        <authorList>
            <consortium name="The Broad Institute Genomics Platform"/>
            <consortium name="The Broad Institute Genome Sequencing Center for Infectious Disease"/>
            <person name="Wu L."/>
            <person name="Ma J."/>
        </authorList>
    </citation>
    <scope>NUCLEOTIDE SEQUENCE [LARGE SCALE GENOMIC DNA]</scope>
    <source>
        <strain evidence="7">NBRC 105857</strain>
    </source>
</reference>
<dbReference type="InterPro" id="IPR051598">
    <property type="entry name" value="TSUP/Inactive_protease-like"/>
</dbReference>
<accession>A0ABQ5YW15</accession>
<dbReference type="Pfam" id="PF01925">
    <property type="entry name" value="TauE"/>
    <property type="match status" value="1"/>
</dbReference>
<proteinExistence type="inferred from homology"/>
<feature type="transmembrane region" description="Helical" evidence="5">
    <location>
        <begin position="244"/>
        <end position="265"/>
    </location>
</feature>
<keyword evidence="3 5" id="KW-1133">Transmembrane helix</keyword>
<evidence type="ECO:0000256" key="1">
    <source>
        <dbReference type="ARBA" id="ARBA00004141"/>
    </source>
</evidence>
<evidence type="ECO:0000256" key="5">
    <source>
        <dbReference type="RuleBase" id="RU363041"/>
    </source>
</evidence>
<feature type="transmembrane region" description="Helical" evidence="5">
    <location>
        <begin position="6"/>
        <end position="34"/>
    </location>
</feature>
<evidence type="ECO:0000256" key="2">
    <source>
        <dbReference type="ARBA" id="ARBA00022692"/>
    </source>
</evidence>
<feature type="transmembrane region" description="Helical" evidence="5">
    <location>
        <begin position="187"/>
        <end position="208"/>
    </location>
</feature>
<name>A0ABQ5YW15_9BURK</name>
<sequence>MNISIVLGALVGAILGLTGAGGGILAVPALVFGMHLTMQQAAPVALMAVAIGAAIGAIEGLRRGVVRYKAAVVMAVSGVPITYLGQIVAKNLSQPILLICFSTVMIVVAIRMMMQARSAGGIPLTDPFAPGKIHPDTGKFVWNATTASVLVGIGMLTGFMTGLLGVGGGFVIVPMLKKFTQVSMQGIVATSLLVIALVGAGGVATALIHGIHVPVHQAALFTLATAIGMLVGRKAIHHINAKTVQQIFSVVLLCVAAGLMVKGILNF</sequence>
<feature type="transmembrane region" description="Helical" evidence="5">
    <location>
        <begin position="41"/>
        <end position="58"/>
    </location>
</feature>
<dbReference type="RefSeq" id="WP_284281666.1">
    <property type="nucleotide sequence ID" value="NZ_BSOJ01000020.1"/>
</dbReference>
<comment type="caution">
    <text evidence="6">The sequence shown here is derived from an EMBL/GenBank/DDBJ whole genome shotgun (WGS) entry which is preliminary data.</text>
</comment>
<keyword evidence="4 5" id="KW-0472">Membrane</keyword>
<organism evidence="6 7">
    <name type="scientific">Limnobacter litoralis</name>
    <dbReference type="NCBI Taxonomy" id="481366"/>
    <lineage>
        <taxon>Bacteria</taxon>
        <taxon>Pseudomonadati</taxon>
        <taxon>Pseudomonadota</taxon>
        <taxon>Betaproteobacteria</taxon>
        <taxon>Burkholderiales</taxon>
        <taxon>Burkholderiaceae</taxon>
        <taxon>Limnobacter</taxon>
    </lineage>
</organism>
<dbReference type="EMBL" id="BSOJ01000020">
    <property type="protein sequence ID" value="GLR26974.1"/>
    <property type="molecule type" value="Genomic_DNA"/>
</dbReference>
<dbReference type="Proteomes" id="UP001156664">
    <property type="component" value="Unassembled WGS sequence"/>
</dbReference>